<dbReference type="PaxDb" id="29760-VIT_06s0004g02230.t01"/>
<feature type="region of interest" description="Disordered" evidence="3">
    <location>
        <begin position="59"/>
        <end position="99"/>
    </location>
</feature>
<dbReference type="InterPro" id="IPR040389">
    <property type="entry name" value="SMR"/>
</dbReference>
<dbReference type="Proteomes" id="UP000009183">
    <property type="component" value="Chromosome 6"/>
</dbReference>
<organism evidence="5 6">
    <name type="scientific">Vitis vinifera</name>
    <name type="common">Grape</name>
    <dbReference type="NCBI Taxonomy" id="29760"/>
    <lineage>
        <taxon>Eukaryota</taxon>
        <taxon>Viridiplantae</taxon>
        <taxon>Streptophyta</taxon>
        <taxon>Embryophyta</taxon>
        <taxon>Tracheophyta</taxon>
        <taxon>Spermatophyta</taxon>
        <taxon>Magnoliopsida</taxon>
        <taxon>eudicotyledons</taxon>
        <taxon>Gunneridae</taxon>
        <taxon>Pentapetalae</taxon>
        <taxon>rosids</taxon>
        <taxon>Vitales</taxon>
        <taxon>Vitaceae</taxon>
        <taxon>Viteae</taxon>
        <taxon>Vitis</taxon>
    </lineage>
</organism>
<dbReference type="PANTHER" id="PTHR33142">
    <property type="entry name" value="CYCLIN-DEPENDENT PROTEIN KINASE INHIBITOR SMR13"/>
    <property type="match status" value="1"/>
</dbReference>
<evidence type="ECO:0000256" key="2">
    <source>
        <dbReference type="ARBA" id="ARBA00023306"/>
    </source>
</evidence>
<dbReference type="GO" id="GO:0004860">
    <property type="term" value="F:protein kinase inhibitor activity"/>
    <property type="evidence" value="ECO:0007669"/>
    <property type="project" value="UniProtKB-KW"/>
</dbReference>
<dbReference type="GO" id="GO:0032875">
    <property type="term" value="P:regulation of DNA endoreduplication"/>
    <property type="evidence" value="ECO:0007669"/>
    <property type="project" value="InterPro"/>
</dbReference>
<dbReference type="HOGENOM" id="CLU_1135213_0_0_1"/>
<dbReference type="ExpressionAtlas" id="D7SL39">
    <property type="expression patterns" value="baseline and differential"/>
</dbReference>
<dbReference type="PANTHER" id="PTHR33142:SF8">
    <property type="entry name" value="CYCLIN-DEPENDENT PROTEIN KINASE INHIBITOR SMR9"/>
    <property type="match status" value="1"/>
</dbReference>
<dbReference type="AlphaFoldDB" id="D7SL39"/>
<evidence type="ECO:0000313" key="6">
    <source>
        <dbReference type="Proteomes" id="UP000009183"/>
    </source>
</evidence>
<feature type="transmembrane region" description="Helical" evidence="4">
    <location>
        <begin position="217"/>
        <end position="237"/>
    </location>
</feature>
<keyword evidence="6" id="KW-1185">Reference proteome</keyword>
<dbReference type="InParanoid" id="D7SL39"/>
<feature type="compositionally biased region" description="Polar residues" evidence="3">
    <location>
        <begin position="80"/>
        <end position="89"/>
    </location>
</feature>
<sequence>MGCLQISLFVSKEVVSSLLPLFSVKFTCFKVPPRPYRFSRSFSALVLFFSHTLKLSSSSPMAQRRRTRRPRRTQYSRPPVQSSDPQSSMDHAADDNPSNTPAVELESVDISNNGFSTPKAQRFRIPEILTCPPAPKKRRPNYSLRRSPIAFFAPPDLELFFFFALGDVSPFFLFLGWILTPGVWRVHNVVGGFELVWVWLLACVFQVKFEEVKKAHRLLFCVSPLLSFFSFWILPLMSDHETSTA</sequence>
<proteinExistence type="predicted"/>
<dbReference type="GO" id="GO:0005634">
    <property type="term" value="C:nucleus"/>
    <property type="evidence" value="ECO:0000318"/>
    <property type="project" value="GO_Central"/>
</dbReference>
<dbReference type="EMBL" id="FN594951">
    <property type="protein sequence ID" value="CBI16367.3"/>
    <property type="molecule type" value="Genomic_DNA"/>
</dbReference>
<feature type="transmembrane region" description="Helical" evidence="4">
    <location>
        <begin position="186"/>
        <end position="205"/>
    </location>
</feature>
<keyword evidence="4" id="KW-0472">Membrane</keyword>
<protein>
    <submittedName>
        <fullName evidence="5">Uncharacterized protein</fullName>
    </submittedName>
</protein>
<keyword evidence="1" id="KW-0649">Protein kinase inhibitor</keyword>
<keyword evidence="4" id="KW-1133">Transmembrane helix</keyword>
<dbReference type="OrthoDB" id="1840446at2759"/>
<reference evidence="6" key="1">
    <citation type="journal article" date="2007" name="Nature">
        <title>The grapevine genome sequence suggests ancestral hexaploidization in major angiosperm phyla.</title>
        <authorList>
            <consortium name="The French-Italian Public Consortium for Grapevine Genome Characterization."/>
            <person name="Jaillon O."/>
            <person name="Aury J.-M."/>
            <person name="Noel B."/>
            <person name="Policriti A."/>
            <person name="Clepet C."/>
            <person name="Casagrande A."/>
            <person name="Choisne N."/>
            <person name="Aubourg S."/>
            <person name="Vitulo N."/>
            <person name="Jubin C."/>
            <person name="Vezzi A."/>
            <person name="Legeai F."/>
            <person name="Hugueney P."/>
            <person name="Dasilva C."/>
            <person name="Horner D."/>
            <person name="Mica E."/>
            <person name="Jublot D."/>
            <person name="Poulain J."/>
            <person name="Bruyere C."/>
            <person name="Billault A."/>
            <person name="Segurens B."/>
            <person name="Gouyvenoux M."/>
            <person name="Ugarte E."/>
            <person name="Cattonaro F."/>
            <person name="Anthouard V."/>
            <person name="Vico V."/>
            <person name="Del Fabbro C."/>
            <person name="Alaux M."/>
            <person name="Di Gaspero G."/>
            <person name="Dumas V."/>
            <person name="Felice N."/>
            <person name="Paillard S."/>
            <person name="Juman I."/>
            <person name="Moroldo M."/>
            <person name="Scalabrin S."/>
            <person name="Canaguier A."/>
            <person name="Le Clainche I."/>
            <person name="Malacrida G."/>
            <person name="Durand E."/>
            <person name="Pesole G."/>
            <person name="Laucou V."/>
            <person name="Chatelet P."/>
            <person name="Merdinoglu D."/>
            <person name="Delledonne M."/>
            <person name="Pezzotti M."/>
            <person name="Lecharny A."/>
            <person name="Scarpelli C."/>
            <person name="Artiguenave F."/>
            <person name="Pe M.E."/>
            <person name="Valle G."/>
            <person name="Morgante M."/>
            <person name="Caboche M."/>
            <person name="Adam-Blondon A.-F."/>
            <person name="Weissenbach J."/>
            <person name="Quetier F."/>
            <person name="Wincker P."/>
        </authorList>
    </citation>
    <scope>NUCLEOTIDE SEQUENCE [LARGE SCALE GENOMIC DNA]</scope>
    <source>
        <strain evidence="6">cv. Pinot noir / PN40024</strain>
    </source>
</reference>
<evidence type="ECO:0000256" key="4">
    <source>
        <dbReference type="SAM" id="Phobius"/>
    </source>
</evidence>
<keyword evidence="4" id="KW-0812">Transmembrane</keyword>
<evidence type="ECO:0000256" key="1">
    <source>
        <dbReference type="ARBA" id="ARBA00023013"/>
    </source>
</evidence>
<dbReference type="eggNOG" id="ENOG502S7SX">
    <property type="taxonomic scope" value="Eukaryota"/>
</dbReference>
<gene>
    <name evidence="5" type="ordered locus">VIT_06s0004g02230</name>
</gene>
<feature type="compositionally biased region" description="Basic residues" evidence="3">
    <location>
        <begin position="63"/>
        <end position="74"/>
    </location>
</feature>
<evidence type="ECO:0000313" key="5">
    <source>
        <dbReference type="EMBL" id="CBI16367.3"/>
    </source>
</evidence>
<keyword evidence="2" id="KW-0131">Cell cycle</keyword>
<accession>D7SL39</accession>
<name>D7SL39_VITVI</name>
<feature type="transmembrane region" description="Helical" evidence="4">
    <location>
        <begin position="159"/>
        <end position="180"/>
    </location>
</feature>
<evidence type="ECO:0000256" key="3">
    <source>
        <dbReference type="SAM" id="MobiDB-lite"/>
    </source>
</evidence>